<geneLocation type="mitochondrion" evidence="11"/>
<evidence type="ECO:0000256" key="6">
    <source>
        <dbReference type="ARBA" id="ARBA00023136"/>
    </source>
</evidence>
<dbReference type="InterPro" id="IPR000595">
    <property type="entry name" value="cNMP-bd_dom"/>
</dbReference>
<keyword evidence="2" id="KW-0813">Transport</keyword>
<feature type="region of interest" description="Disordered" evidence="7">
    <location>
        <begin position="590"/>
        <end position="642"/>
    </location>
</feature>
<dbReference type="Proteomes" id="UP000290189">
    <property type="component" value="Unassembled WGS sequence"/>
</dbReference>
<dbReference type="Gene3D" id="2.60.120.10">
    <property type="entry name" value="Jelly Rolls"/>
    <property type="match status" value="1"/>
</dbReference>
<feature type="compositionally biased region" description="Polar residues" evidence="7">
    <location>
        <begin position="23"/>
        <end position="38"/>
    </location>
</feature>
<evidence type="ECO:0000256" key="5">
    <source>
        <dbReference type="ARBA" id="ARBA00023065"/>
    </source>
</evidence>
<dbReference type="GO" id="GO:0016020">
    <property type="term" value="C:membrane"/>
    <property type="evidence" value="ECO:0007669"/>
    <property type="project" value="UniProtKB-SubCell"/>
</dbReference>
<dbReference type="PROSITE" id="PS50042">
    <property type="entry name" value="CNMP_BINDING_3"/>
    <property type="match status" value="1"/>
</dbReference>
<proteinExistence type="predicted"/>
<evidence type="ECO:0000256" key="4">
    <source>
        <dbReference type="ARBA" id="ARBA00022989"/>
    </source>
</evidence>
<gene>
    <name evidence="11" type="ORF">PLBR_LOCUS8362</name>
</gene>
<evidence type="ECO:0000256" key="3">
    <source>
        <dbReference type="ARBA" id="ARBA00022692"/>
    </source>
</evidence>
<feature type="domain" description="Cyclic nucleotide-binding" evidence="9">
    <location>
        <begin position="433"/>
        <end position="562"/>
    </location>
</feature>
<dbReference type="SUPFAM" id="SSF81606">
    <property type="entry name" value="PP2C-like"/>
    <property type="match status" value="1"/>
</dbReference>
<reference evidence="11 12" key="1">
    <citation type="submission" date="2018-03" db="EMBL/GenBank/DDBJ databases">
        <authorList>
            <person name="Fogelqvist J."/>
        </authorList>
    </citation>
    <scope>NUCLEOTIDE SEQUENCE [LARGE SCALE GENOMIC DNA]</scope>
</reference>
<organism evidence="11 12">
    <name type="scientific">Plasmodiophora brassicae</name>
    <name type="common">Clubroot disease agent</name>
    <dbReference type="NCBI Taxonomy" id="37360"/>
    <lineage>
        <taxon>Eukaryota</taxon>
        <taxon>Sar</taxon>
        <taxon>Rhizaria</taxon>
        <taxon>Endomyxa</taxon>
        <taxon>Phytomyxea</taxon>
        <taxon>Plasmodiophorida</taxon>
        <taxon>Plasmodiophoridae</taxon>
        <taxon>Plasmodiophora</taxon>
    </lineage>
</organism>
<dbReference type="InterPro" id="IPR036457">
    <property type="entry name" value="PPM-type-like_dom_sf"/>
</dbReference>
<dbReference type="SUPFAM" id="SSF81324">
    <property type="entry name" value="Voltage-gated potassium channels"/>
    <property type="match status" value="1"/>
</dbReference>
<evidence type="ECO:0000256" key="1">
    <source>
        <dbReference type="ARBA" id="ARBA00004141"/>
    </source>
</evidence>
<protein>
    <recommendedName>
        <fullName evidence="13">Cyclic nucleotide-binding domain-containing protein</fullName>
    </recommendedName>
</protein>
<feature type="compositionally biased region" description="Low complexity" evidence="7">
    <location>
        <begin position="633"/>
        <end position="642"/>
    </location>
</feature>
<feature type="signal peptide" evidence="8">
    <location>
        <begin position="1"/>
        <end position="20"/>
    </location>
</feature>
<dbReference type="PANTHER" id="PTHR47823:SF9">
    <property type="entry name" value="CHROMOSOME UNDETERMINED SCAFFOLD_10, WHOLE GENOME SHOTGUN SEQUENCE"/>
    <property type="match status" value="1"/>
</dbReference>
<feature type="compositionally biased region" description="Basic and acidic residues" evidence="7">
    <location>
        <begin position="603"/>
        <end position="632"/>
    </location>
</feature>
<dbReference type="InterPro" id="IPR005821">
    <property type="entry name" value="Ion_trans_dom"/>
</dbReference>
<dbReference type="CDD" id="cd00038">
    <property type="entry name" value="CAP_ED"/>
    <property type="match status" value="1"/>
</dbReference>
<evidence type="ECO:0000259" key="9">
    <source>
        <dbReference type="PROSITE" id="PS50042"/>
    </source>
</evidence>
<dbReference type="Gene3D" id="1.10.287.630">
    <property type="entry name" value="Helix hairpin bin"/>
    <property type="match status" value="1"/>
</dbReference>
<dbReference type="InterPro" id="IPR018490">
    <property type="entry name" value="cNMP-bd_dom_sf"/>
</dbReference>
<accession>A0A3P3YLT8</accession>
<evidence type="ECO:0000256" key="8">
    <source>
        <dbReference type="SAM" id="SignalP"/>
    </source>
</evidence>
<dbReference type="Gene3D" id="1.10.287.70">
    <property type="match status" value="1"/>
</dbReference>
<dbReference type="AlphaFoldDB" id="A0A3P3YLT8"/>
<evidence type="ECO:0000256" key="2">
    <source>
        <dbReference type="ARBA" id="ARBA00022448"/>
    </source>
</evidence>
<feature type="domain" description="PPM-type phosphatase" evidence="10">
    <location>
        <begin position="720"/>
        <end position="1029"/>
    </location>
</feature>
<feature type="chain" id="PRO_5018208596" description="Cyclic nucleotide-binding domain-containing protein" evidence="8">
    <location>
        <begin position="21"/>
        <end position="1037"/>
    </location>
</feature>
<dbReference type="Pfam" id="PF00481">
    <property type="entry name" value="PP2C"/>
    <property type="match status" value="1"/>
</dbReference>
<dbReference type="Pfam" id="PF00027">
    <property type="entry name" value="cNMP_binding"/>
    <property type="match status" value="1"/>
</dbReference>
<feature type="region of interest" description="Disordered" evidence="7">
    <location>
        <begin position="23"/>
        <end position="66"/>
    </location>
</feature>
<name>A0A3P3YLT8_PLABS</name>
<dbReference type="PROSITE" id="PS51746">
    <property type="entry name" value="PPM_2"/>
    <property type="match status" value="1"/>
</dbReference>
<dbReference type="SUPFAM" id="SSF51206">
    <property type="entry name" value="cAMP-binding domain-like"/>
    <property type="match status" value="1"/>
</dbReference>
<evidence type="ECO:0000313" key="12">
    <source>
        <dbReference type="Proteomes" id="UP000290189"/>
    </source>
</evidence>
<comment type="subcellular location">
    <subcellularLocation>
        <location evidence="1">Membrane</location>
        <topology evidence="1">Multi-pass membrane protein</topology>
    </subcellularLocation>
</comment>
<keyword evidence="8" id="KW-0732">Signal</keyword>
<evidence type="ECO:0000259" key="10">
    <source>
        <dbReference type="PROSITE" id="PS51746"/>
    </source>
</evidence>
<keyword evidence="4" id="KW-1133">Transmembrane helix</keyword>
<dbReference type="EMBL" id="OVEO01000016">
    <property type="protein sequence ID" value="SPR01147.1"/>
    <property type="molecule type" value="Genomic_DNA"/>
</dbReference>
<evidence type="ECO:0000256" key="7">
    <source>
        <dbReference type="SAM" id="MobiDB-lite"/>
    </source>
</evidence>
<keyword evidence="3" id="KW-0812">Transmembrane</keyword>
<dbReference type="Pfam" id="PF00520">
    <property type="entry name" value="Ion_trans"/>
    <property type="match status" value="1"/>
</dbReference>
<evidence type="ECO:0000313" key="11">
    <source>
        <dbReference type="EMBL" id="SPR01147.1"/>
    </source>
</evidence>
<dbReference type="InterPro" id="IPR014710">
    <property type="entry name" value="RmlC-like_jellyroll"/>
</dbReference>
<sequence length="1037" mass="115090">MGSMVRFARSILLLTGGAHTFRNTTMSGTSITPGSSSAGRDERQRIVDQTGQRSEPLDPAKASSSSNLGRFKALALAEGKKRIEQQRSDELLSSDAIIGTFAEALRSAVEDRHREVVAPWYILMPDHPVKRAWDLCLVGLLLNTVIVLPIRVAFHPDDPESTLDIVIDFLYLADLLLTFFTAYEGADGDLIVSLKRIATRYLTGWFLIDLLASLPYSLILPPNGAFSAIGAISQGLKFPRLTLRVLRMAKTLRARRAQRVFYDLEYNPLVHQGVVRGLKLFIMLLGAAHLSACIWYRVGYEADPDQSWLDRSFNGEILSQPQAYQYLVSLYWAWQTLCTLGYGDVSGHSTGELVVAVVAFTTGAIIISYVTATVSSILETADKHSAAYRERMHLVSQFLSHKSLPRSLQTRVVRELGLLYKRDHREPVDQSLVLADMTPDLRREVIEHLYAELIAKSEFFKLVGNPNLETDVLSVGETVRVRPGQYIATYGYPCDAWYLVVKGQVAAVSSGNSSIVYQKFLTGASVGEIGMFLTNAWVYSLRSLGESTLLKVPIETMLRIIGTYEGITNTLLEKAEADLSNLVHVKRSHQGQDQSFVRMPARPSRDPAQRRSEKWDLGRSGRDSRESCRDDASASSTRSGTTSIERLDALEAAVRAALQQVARLRATSCRQTPPTGPAATDTRLAMRGRDRIDDLVHVCDAGLVEDGERRAALTSSDQFPASFASDDSYWNEVASRVRDRFGNVAWFAVYDGHGTGKIAQLAAHYLPYVLAKSIAEQDDNAFPVIMKGVPREVHQIIKRQALEGIGIDVRDAGGTTATMAVVADGQVHIGTVGDSVGMIHKEDDELVDALPQSMDLLPKSVEAEFSKANMLYADLAGRSYRRVESEGHHNSRVGITGLRMYGSIGDYHCDMDVVNAMVRHHRGKFDPNDDDIRLLSSLTNDHRAIWQIYVPRNEPFRSMTSDPFRREPDKVESTPIDGSVSMLLATDRVLWLSFKDVEQAETRQRKIDELRRLCSGASDSDAAVVYVEFNPAQEPEI</sequence>
<dbReference type="InterPro" id="IPR001932">
    <property type="entry name" value="PPM-type_phosphatase-like_dom"/>
</dbReference>
<dbReference type="GO" id="GO:0005216">
    <property type="term" value="F:monoatomic ion channel activity"/>
    <property type="evidence" value="ECO:0007669"/>
    <property type="project" value="InterPro"/>
</dbReference>
<keyword evidence="6" id="KW-0472">Membrane</keyword>
<dbReference type="PANTHER" id="PTHR47823">
    <property type="entry name" value="ION_TRANS DOMAIN-CONTAINING PROTEIN"/>
    <property type="match status" value="1"/>
</dbReference>
<keyword evidence="5" id="KW-0406">Ion transport</keyword>
<dbReference type="Gene3D" id="3.60.40.10">
    <property type="entry name" value="PPM-type phosphatase domain"/>
    <property type="match status" value="1"/>
</dbReference>
<evidence type="ECO:0008006" key="13">
    <source>
        <dbReference type="Google" id="ProtNLM"/>
    </source>
</evidence>
<keyword evidence="11" id="KW-0496">Mitochondrion</keyword>